<sequence length="164" mass="18512">MSQEPLMLVTHARGDEKFDNGILSEKIPEAVKNFPGTTAHISMQENTPRVQGGYHPPYGGEELFDIHVRDEYHGTISEEHAEKLLDYDPIVRAGTQYRGCASNTDVTLSAVAEDKVNLNYFTDLTVALDESDRPHLLQEEEDYSRRDSVNIRGNLDIRYGEFGL</sequence>
<reference evidence="2" key="1">
    <citation type="submission" date="2019-05" db="EMBL/GenBank/DDBJ databases">
        <title>Candidatus Nanohalobium constans, a novel model system to study the DPANN nano-sized archaea: genomic and physiological characterization of a nanoarchaeon co-cultured with its chitinotrophic host.</title>
        <authorList>
            <person name="La Cono V."/>
            <person name="Arcadi E."/>
            <person name="Crisafi F."/>
            <person name="Denaro R."/>
            <person name="La Spada G."/>
            <person name="Messina E."/>
            <person name="Smedile F."/>
            <person name="Toshchakov S.V."/>
            <person name="Shevchenko M.A."/>
            <person name="Golyshin P.N."/>
            <person name="Golyshina O.V."/>
            <person name="Ferrer M."/>
            <person name="Rohde M."/>
            <person name="Mushegian A."/>
            <person name="Sorokin D.Y."/>
            <person name="Giuliano L."/>
            <person name="Yakimov M.M."/>
        </authorList>
    </citation>
    <scope>NUCLEOTIDE SEQUENCE [LARGE SCALE GENOMIC DNA]</scope>
    <source>
        <strain evidence="2">LC1Nh</strain>
    </source>
</reference>
<dbReference type="Proteomes" id="UP000377803">
    <property type="component" value="Chromosome"/>
</dbReference>
<dbReference type="EMBL" id="CP040089">
    <property type="protein sequence ID" value="QGA81008.1"/>
    <property type="molecule type" value="Genomic_DNA"/>
</dbReference>
<evidence type="ECO:0000313" key="2">
    <source>
        <dbReference type="Proteomes" id="UP000377803"/>
    </source>
</evidence>
<organism evidence="1 2">
    <name type="scientific">Candidatus Nanohalobium constans</name>
    <dbReference type="NCBI Taxonomy" id="2565781"/>
    <lineage>
        <taxon>Archaea</taxon>
        <taxon>Candidatus Nanohalarchaeota</taxon>
        <taxon>Candidatus Nanohalobia</taxon>
        <taxon>Candidatus Nanohalobiales</taxon>
        <taxon>Candidatus Nanohalobiaceae</taxon>
        <taxon>Candidatus Nanohalobium</taxon>
    </lineage>
</organism>
<gene>
    <name evidence="1" type="ORF">LC1Nh_1141</name>
</gene>
<dbReference type="KEGG" id="ncon:LC1Nh_1141"/>
<dbReference type="GeneID" id="42365539"/>
<accession>A0A5Q0UH93</accession>
<proteinExistence type="predicted"/>
<dbReference type="AlphaFoldDB" id="A0A5Q0UH93"/>
<dbReference type="RefSeq" id="WP_153550756.1">
    <property type="nucleotide sequence ID" value="NZ_CP040089.1"/>
</dbReference>
<protein>
    <submittedName>
        <fullName evidence="1">Uncharacterized protein</fullName>
    </submittedName>
</protein>
<name>A0A5Q0UH93_9ARCH</name>
<keyword evidence="2" id="KW-1185">Reference proteome</keyword>
<evidence type="ECO:0000313" key="1">
    <source>
        <dbReference type="EMBL" id="QGA81008.1"/>
    </source>
</evidence>